<proteinExistence type="predicted"/>
<organism evidence="2 3">
    <name type="scientific">Effrenium voratum</name>
    <dbReference type="NCBI Taxonomy" id="2562239"/>
    <lineage>
        <taxon>Eukaryota</taxon>
        <taxon>Sar</taxon>
        <taxon>Alveolata</taxon>
        <taxon>Dinophyceae</taxon>
        <taxon>Suessiales</taxon>
        <taxon>Symbiodiniaceae</taxon>
        <taxon>Effrenium</taxon>
    </lineage>
</organism>
<evidence type="ECO:0000256" key="1">
    <source>
        <dbReference type="SAM" id="MobiDB-lite"/>
    </source>
</evidence>
<keyword evidence="3" id="KW-1185">Reference proteome</keyword>
<dbReference type="Proteomes" id="UP001178507">
    <property type="component" value="Unassembled WGS sequence"/>
</dbReference>
<evidence type="ECO:0000313" key="2">
    <source>
        <dbReference type="EMBL" id="CAJ1383023.1"/>
    </source>
</evidence>
<dbReference type="AlphaFoldDB" id="A0AA36I8E0"/>
<name>A0AA36I8E0_9DINO</name>
<gene>
    <name evidence="2" type="ORF">EVOR1521_LOCUS10257</name>
</gene>
<protein>
    <submittedName>
        <fullName evidence="2">Uncharacterized protein</fullName>
    </submittedName>
</protein>
<dbReference type="EMBL" id="CAUJNA010000970">
    <property type="protein sequence ID" value="CAJ1383023.1"/>
    <property type="molecule type" value="Genomic_DNA"/>
</dbReference>
<comment type="caution">
    <text evidence="2">The sequence shown here is derived from an EMBL/GenBank/DDBJ whole genome shotgun (WGS) entry which is preliminary data.</text>
</comment>
<feature type="compositionally biased region" description="Pro residues" evidence="1">
    <location>
        <begin position="86"/>
        <end position="95"/>
    </location>
</feature>
<reference evidence="2" key="1">
    <citation type="submission" date="2023-08" db="EMBL/GenBank/DDBJ databases">
        <authorList>
            <person name="Chen Y."/>
            <person name="Shah S."/>
            <person name="Dougan E. K."/>
            <person name="Thang M."/>
            <person name="Chan C."/>
        </authorList>
    </citation>
    <scope>NUCLEOTIDE SEQUENCE</scope>
</reference>
<accession>A0AA36I8E0</accession>
<sequence>MAVLKIKKGGEMFRFRMDTQTPTLDLILQKLQHLPGGYEGEALVVLDGAAHALTPETLSQALAGDVVRLELRESAAVQSAAAPSPSDSPSPPKPPLDGLQSAAPRRHAHWLGHWRSKGLGREESAACHFHFAVGTAEVICRDGSSFENQGLWKPLPRDIFKSRWKRFFKRCWRPRSGGNQVDRAGPHIQGDYWEAVPSPWKLHLREPSKAAGADAYKDGAGANSSLKVYRRNQASYLRPAMMCREGTASDIILRCLDAGRRSSFSLTGLGKLEAAWFNVPESGNPRQETAWEDAAPRHILDELEKVIKERKETSSQEPYEVLASPSNNFKVRRLFELCEEKEIVWDGGQIGARRRTGREEASKRGNFPYIDEQAGLLDELNLDEILRLRHKTKSRRLPKWKAISWWFKRWHRVYLRRRAMVIEEVKATEGVSKKALSG</sequence>
<feature type="region of interest" description="Disordered" evidence="1">
    <location>
        <begin position="77"/>
        <end position="102"/>
    </location>
</feature>
<evidence type="ECO:0000313" key="3">
    <source>
        <dbReference type="Proteomes" id="UP001178507"/>
    </source>
</evidence>